<comment type="caution">
    <text evidence="1">The sequence shown here is derived from an EMBL/GenBank/DDBJ whole genome shotgun (WGS) entry which is preliminary data.</text>
</comment>
<organism evidence="1 2">
    <name type="scientific">Rubus argutus</name>
    <name type="common">Southern blackberry</name>
    <dbReference type="NCBI Taxonomy" id="59490"/>
    <lineage>
        <taxon>Eukaryota</taxon>
        <taxon>Viridiplantae</taxon>
        <taxon>Streptophyta</taxon>
        <taxon>Embryophyta</taxon>
        <taxon>Tracheophyta</taxon>
        <taxon>Spermatophyta</taxon>
        <taxon>Magnoliopsida</taxon>
        <taxon>eudicotyledons</taxon>
        <taxon>Gunneridae</taxon>
        <taxon>Pentapetalae</taxon>
        <taxon>rosids</taxon>
        <taxon>fabids</taxon>
        <taxon>Rosales</taxon>
        <taxon>Rosaceae</taxon>
        <taxon>Rosoideae</taxon>
        <taxon>Rosoideae incertae sedis</taxon>
        <taxon>Rubus</taxon>
    </lineage>
</organism>
<dbReference type="Proteomes" id="UP001457282">
    <property type="component" value="Unassembled WGS sequence"/>
</dbReference>
<proteinExistence type="predicted"/>
<dbReference type="EMBL" id="JBEDUW010000001">
    <property type="protein sequence ID" value="KAK9951324.1"/>
    <property type="molecule type" value="Genomic_DNA"/>
</dbReference>
<accession>A0AAW1YRR0</accession>
<evidence type="ECO:0000313" key="1">
    <source>
        <dbReference type="EMBL" id="KAK9951324.1"/>
    </source>
</evidence>
<keyword evidence="2" id="KW-1185">Reference proteome</keyword>
<name>A0AAW1YRR0_RUBAR</name>
<gene>
    <name evidence="1" type="ORF">M0R45_006778</name>
</gene>
<protein>
    <submittedName>
        <fullName evidence="1">Uncharacterized protein</fullName>
    </submittedName>
</protein>
<reference evidence="1 2" key="1">
    <citation type="journal article" date="2023" name="G3 (Bethesda)">
        <title>A chromosome-length genome assembly and annotation of blackberry (Rubus argutus, cv. 'Hillquist').</title>
        <authorList>
            <person name="Bruna T."/>
            <person name="Aryal R."/>
            <person name="Dudchenko O."/>
            <person name="Sargent D.J."/>
            <person name="Mead D."/>
            <person name="Buti M."/>
            <person name="Cavallini A."/>
            <person name="Hytonen T."/>
            <person name="Andres J."/>
            <person name="Pham M."/>
            <person name="Weisz D."/>
            <person name="Mascagni F."/>
            <person name="Usai G."/>
            <person name="Natali L."/>
            <person name="Bassil N."/>
            <person name="Fernandez G.E."/>
            <person name="Lomsadze A."/>
            <person name="Armour M."/>
            <person name="Olukolu B."/>
            <person name="Poorten T."/>
            <person name="Britton C."/>
            <person name="Davik J."/>
            <person name="Ashrafi H."/>
            <person name="Aiden E.L."/>
            <person name="Borodovsky M."/>
            <person name="Worthington M."/>
        </authorList>
    </citation>
    <scope>NUCLEOTIDE SEQUENCE [LARGE SCALE GENOMIC DNA]</scope>
    <source>
        <strain evidence="1">PI 553951</strain>
    </source>
</reference>
<sequence length="80" mass="9377">MHDMVAAWWREDGGDGYFSSRSQAGWRRRHSRARLGFVEQRRWQVSMVMICDRYGVLADWVVHGSVWCCIGFEAEEVVNP</sequence>
<dbReference type="AlphaFoldDB" id="A0AAW1YRR0"/>
<evidence type="ECO:0000313" key="2">
    <source>
        <dbReference type="Proteomes" id="UP001457282"/>
    </source>
</evidence>